<dbReference type="InterPro" id="IPR002011">
    <property type="entry name" value="Tyr_kinase_rcpt_2_CS"/>
</dbReference>
<dbReference type="Pfam" id="PF07714">
    <property type="entry name" value="PK_Tyr_Ser-Thr"/>
    <property type="match status" value="1"/>
</dbReference>
<evidence type="ECO:0000313" key="11">
    <source>
        <dbReference type="Proteomes" id="UP000285301"/>
    </source>
</evidence>
<dbReference type="Gene3D" id="1.10.510.10">
    <property type="entry name" value="Transferase(Phosphotransferase) domain 1"/>
    <property type="match status" value="1"/>
</dbReference>
<dbReference type="PANTHER" id="PTHR24416:SF604">
    <property type="entry name" value="RECEPTOR PROTEIN-TYROSINE KINASE"/>
    <property type="match status" value="1"/>
</dbReference>
<dbReference type="GO" id="GO:0004714">
    <property type="term" value="F:transmembrane receptor protein tyrosine kinase activity"/>
    <property type="evidence" value="ECO:0007669"/>
    <property type="project" value="UniProtKB-EC"/>
</dbReference>
<keyword evidence="2" id="KW-0808">Transferase</keyword>
<evidence type="ECO:0000256" key="7">
    <source>
        <dbReference type="ARBA" id="ARBA00051243"/>
    </source>
</evidence>
<dbReference type="GO" id="GO:0043235">
    <property type="term" value="C:receptor complex"/>
    <property type="evidence" value="ECO:0007669"/>
    <property type="project" value="TreeGrafter"/>
</dbReference>
<dbReference type="InterPro" id="IPR020635">
    <property type="entry name" value="Tyr_kinase_cat_dom"/>
</dbReference>
<evidence type="ECO:0000256" key="8">
    <source>
        <dbReference type="SAM" id="MobiDB-lite"/>
    </source>
</evidence>
<dbReference type="InterPro" id="IPR050122">
    <property type="entry name" value="RTK"/>
</dbReference>
<evidence type="ECO:0000313" key="10">
    <source>
        <dbReference type="EMBL" id="RWS04112.1"/>
    </source>
</evidence>
<dbReference type="SMART" id="SM00219">
    <property type="entry name" value="TyrKc"/>
    <property type="match status" value="1"/>
</dbReference>
<evidence type="ECO:0000259" key="9">
    <source>
        <dbReference type="PROSITE" id="PS50011"/>
    </source>
</evidence>
<dbReference type="InterPro" id="IPR011009">
    <property type="entry name" value="Kinase-like_dom_sf"/>
</dbReference>
<dbReference type="AlphaFoldDB" id="A0A3S3RSK8"/>
<name>A0A3S3RSK8_9ACAR</name>
<feature type="non-terminal residue" evidence="10">
    <location>
        <position position="295"/>
    </location>
</feature>
<dbReference type="PRINTS" id="PR00109">
    <property type="entry name" value="TYRKINASE"/>
</dbReference>
<dbReference type="Proteomes" id="UP000285301">
    <property type="component" value="Unassembled WGS sequence"/>
</dbReference>
<evidence type="ECO:0000256" key="5">
    <source>
        <dbReference type="ARBA" id="ARBA00022840"/>
    </source>
</evidence>
<sequence>RNNTNSFNTIKSDGVFNINDYNNEYNNSEIVVKIADFGMARDIYRADYYRKGGKAMLPVKWMPPEAFLDGIFTSKTDVWSFVVLLCKVMSMGFMPYPGRGNQEVMQLVTAGGRLKPPNSCTPPQVYAIMKQCWLAIPEQKPSFSTIIERLGYCLVDPDVISIKLPVFQKAPSTERDTTLMRPPPDATDHLIPNNPSSNSNYSMSTEKSELLSPDTCSTITNGESGKLVEFEEPPVVPPRSGNWGENNNADSNKNLLNTDVKSKTDNLASVPPIGEQQTLLNDNELSTQPSVRMWM</sequence>
<dbReference type="InterPro" id="IPR000719">
    <property type="entry name" value="Prot_kinase_dom"/>
</dbReference>
<dbReference type="PROSITE" id="PS00239">
    <property type="entry name" value="RECEPTOR_TYR_KIN_II"/>
    <property type="match status" value="1"/>
</dbReference>
<feature type="region of interest" description="Disordered" evidence="8">
    <location>
        <begin position="231"/>
        <end position="254"/>
    </location>
</feature>
<evidence type="ECO:0000256" key="6">
    <source>
        <dbReference type="ARBA" id="ARBA00023137"/>
    </source>
</evidence>
<dbReference type="GO" id="GO:0007169">
    <property type="term" value="P:cell surface receptor protein tyrosine kinase signaling pathway"/>
    <property type="evidence" value="ECO:0007669"/>
    <property type="project" value="InterPro"/>
</dbReference>
<dbReference type="PANTHER" id="PTHR24416">
    <property type="entry name" value="TYROSINE-PROTEIN KINASE RECEPTOR"/>
    <property type="match status" value="1"/>
</dbReference>
<organism evidence="10 11">
    <name type="scientific">Dinothrombium tinctorium</name>
    <dbReference type="NCBI Taxonomy" id="1965070"/>
    <lineage>
        <taxon>Eukaryota</taxon>
        <taxon>Metazoa</taxon>
        <taxon>Ecdysozoa</taxon>
        <taxon>Arthropoda</taxon>
        <taxon>Chelicerata</taxon>
        <taxon>Arachnida</taxon>
        <taxon>Acari</taxon>
        <taxon>Acariformes</taxon>
        <taxon>Trombidiformes</taxon>
        <taxon>Prostigmata</taxon>
        <taxon>Anystina</taxon>
        <taxon>Parasitengona</taxon>
        <taxon>Trombidioidea</taxon>
        <taxon>Trombidiidae</taxon>
        <taxon>Dinothrombium</taxon>
    </lineage>
</organism>
<evidence type="ECO:0000256" key="2">
    <source>
        <dbReference type="ARBA" id="ARBA00022679"/>
    </source>
</evidence>
<reference evidence="10 11" key="1">
    <citation type="journal article" date="2018" name="Gigascience">
        <title>Genomes of trombidid mites reveal novel predicted allergens and laterally-transferred genes associated with secondary metabolism.</title>
        <authorList>
            <person name="Dong X."/>
            <person name="Chaisiri K."/>
            <person name="Xia D."/>
            <person name="Armstrong S.D."/>
            <person name="Fang Y."/>
            <person name="Donnelly M.J."/>
            <person name="Kadowaki T."/>
            <person name="McGarry J.W."/>
            <person name="Darby A.C."/>
            <person name="Makepeace B.L."/>
        </authorList>
    </citation>
    <scope>NUCLEOTIDE SEQUENCE [LARGE SCALE GENOMIC DNA]</scope>
    <source>
        <strain evidence="10">UoL-WK</strain>
    </source>
</reference>
<evidence type="ECO:0000256" key="4">
    <source>
        <dbReference type="ARBA" id="ARBA00022777"/>
    </source>
</evidence>
<keyword evidence="4 10" id="KW-0418">Kinase</keyword>
<evidence type="ECO:0000256" key="3">
    <source>
        <dbReference type="ARBA" id="ARBA00022741"/>
    </source>
</evidence>
<gene>
    <name evidence="10" type="ORF">B4U79_00529</name>
</gene>
<dbReference type="EMBL" id="NCKU01005838">
    <property type="protein sequence ID" value="RWS04112.1"/>
    <property type="molecule type" value="Genomic_DNA"/>
</dbReference>
<evidence type="ECO:0000256" key="1">
    <source>
        <dbReference type="ARBA" id="ARBA00011902"/>
    </source>
</evidence>
<feature type="non-terminal residue" evidence="10">
    <location>
        <position position="1"/>
    </location>
</feature>
<dbReference type="OrthoDB" id="73209at2759"/>
<keyword evidence="3" id="KW-0547">Nucleotide-binding</keyword>
<dbReference type="GO" id="GO:0005886">
    <property type="term" value="C:plasma membrane"/>
    <property type="evidence" value="ECO:0007669"/>
    <property type="project" value="TreeGrafter"/>
</dbReference>
<keyword evidence="11" id="KW-1185">Reference proteome</keyword>
<feature type="domain" description="Protein kinase" evidence="9">
    <location>
        <begin position="1"/>
        <end position="159"/>
    </location>
</feature>
<dbReference type="InterPro" id="IPR001245">
    <property type="entry name" value="Ser-Thr/Tyr_kinase_cat_dom"/>
</dbReference>
<keyword evidence="6" id="KW-0829">Tyrosine-protein kinase</keyword>
<accession>A0A3S3RSK8</accession>
<dbReference type="STRING" id="1965070.A0A3S3RSK8"/>
<feature type="region of interest" description="Disordered" evidence="8">
    <location>
        <begin position="173"/>
        <end position="204"/>
    </location>
</feature>
<dbReference type="EC" id="2.7.10.1" evidence="1"/>
<dbReference type="GO" id="GO:0045664">
    <property type="term" value="P:regulation of neuron differentiation"/>
    <property type="evidence" value="ECO:0007669"/>
    <property type="project" value="TreeGrafter"/>
</dbReference>
<keyword evidence="10" id="KW-0675">Receptor</keyword>
<dbReference type="PROSITE" id="PS50011">
    <property type="entry name" value="PROTEIN_KINASE_DOM"/>
    <property type="match status" value="1"/>
</dbReference>
<feature type="compositionally biased region" description="Low complexity" evidence="8">
    <location>
        <begin position="192"/>
        <end position="202"/>
    </location>
</feature>
<keyword evidence="5" id="KW-0067">ATP-binding</keyword>
<dbReference type="GO" id="GO:0005524">
    <property type="term" value="F:ATP binding"/>
    <property type="evidence" value="ECO:0007669"/>
    <property type="project" value="UniProtKB-KW"/>
</dbReference>
<proteinExistence type="predicted"/>
<protein>
    <recommendedName>
        <fullName evidence="1">receptor protein-tyrosine kinase</fullName>
        <ecNumber evidence="1">2.7.10.1</ecNumber>
    </recommendedName>
</protein>
<dbReference type="SUPFAM" id="SSF56112">
    <property type="entry name" value="Protein kinase-like (PK-like)"/>
    <property type="match status" value="1"/>
</dbReference>
<comment type="catalytic activity">
    <reaction evidence="7">
        <text>L-tyrosyl-[protein] + ATP = O-phospho-L-tyrosyl-[protein] + ADP + H(+)</text>
        <dbReference type="Rhea" id="RHEA:10596"/>
        <dbReference type="Rhea" id="RHEA-COMP:10136"/>
        <dbReference type="Rhea" id="RHEA-COMP:20101"/>
        <dbReference type="ChEBI" id="CHEBI:15378"/>
        <dbReference type="ChEBI" id="CHEBI:30616"/>
        <dbReference type="ChEBI" id="CHEBI:46858"/>
        <dbReference type="ChEBI" id="CHEBI:61978"/>
        <dbReference type="ChEBI" id="CHEBI:456216"/>
        <dbReference type="EC" id="2.7.10.1"/>
    </reaction>
</comment>
<comment type="caution">
    <text evidence="10">The sequence shown here is derived from an EMBL/GenBank/DDBJ whole genome shotgun (WGS) entry which is preliminary data.</text>
</comment>